<proteinExistence type="predicted"/>
<dbReference type="AlphaFoldDB" id="A0A4R6DTF3"/>
<feature type="region of interest" description="Disordered" evidence="1">
    <location>
        <begin position="1"/>
        <end position="35"/>
    </location>
</feature>
<gene>
    <name evidence="2" type="ORF">C7389_11588</name>
</gene>
<comment type="caution">
    <text evidence="2">The sequence shown here is derived from an EMBL/GenBank/DDBJ whole genome shotgun (WGS) entry which is preliminary data.</text>
</comment>
<dbReference type="InterPro" id="IPR025350">
    <property type="entry name" value="DUF4254"/>
</dbReference>
<reference evidence="2 3" key="1">
    <citation type="submission" date="2019-03" db="EMBL/GenBank/DDBJ databases">
        <title>Genomic Encyclopedia of Type Strains, Phase IV (KMG-IV): sequencing the most valuable type-strain genomes for metagenomic binning, comparative biology and taxonomic classification.</title>
        <authorList>
            <person name="Goeker M."/>
        </authorList>
    </citation>
    <scope>NUCLEOTIDE SEQUENCE [LARGE SCALE GENOMIC DNA]</scope>
    <source>
        <strain evidence="2 3">DSM 12121</strain>
    </source>
</reference>
<keyword evidence="3" id="KW-1185">Reference proteome</keyword>
<evidence type="ECO:0000313" key="2">
    <source>
        <dbReference type="EMBL" id="TDN48421.1"/>
    </source>
</evidence>
<dbReference type="EMBL" id="SNVV01000015">
    <property type="protein sequence ID" value="TDN48421.1"/>
    <property type="molecule type" value="Genomic_DNA"/>
</dbReference>
<accession>A0A4R6DTF3</accession>
<dbReference type="RefSeq" id="WP_246034825.1">
    <property type="nucleotide sequence ID" value="NZ_SNVV01000015.1"/>
</dbReference>
<protein>
    <submittedName>
        <fullName evidence="2">Uncharacterized protein DUF4254</fullName>
    </submittedName>
</protein>
<organism evidence="2 3">
    <name type="scientific">Azoarcus indigens</name>
    <dbReference type="NCBI Taxonomy" id="29545"/>
    <lineage>
        <taxon>Bacteria</taxon>
        <taxon>Pseudomonadati</taxon>
        <taxon>Pseudomonadota</taxon>
        <taxon>Betaproteobacteria</taxon>
        <taxon>Rhodocyclales</taxon>
        <taxon>Zoogloeaceae</taxon>
        <taxon>Azoarcus</taxon>
    </lineage>
</organism>
<dbReference type="Pfam" id="PF14063">
    <property type="entry name" value="DUF4254"/>
    <property type="match status" value="1"/>
</dbReference>
<name>A0A4R6DTF3_9RHOO</name>
<evidence type="ECO:0000313" key="3">
    <source>
        <dbReference type="Proteomes" id="UP000295129"/>
    </source>
</evidence>
<dbReference type="Proteomes" id="UP000295129">
    <property type="component" value="Unassembled WGS sequence"/>
</dbReference>
<sequence length="243" mass="26947">MSMQQMPHGQQRPARRRGDRPHSGNAAAFSPQEGGERVAQAYADLETPAIVAFHDRYLGGADGSAAVPEHAGPWWRWIAENHRCNTALWKEEDKARRTDVADAEIVSCKRNIDRYNQCRNDAVEALDQTLLAALGPAAEVPDVRLSSETAGAIIDRLSILALKIHHMRLQAAREEAGAAHMARCRAKLEVLIEQRGDLANCLDRLLWEARCGTARFKLYRQFKMYNDPALNPELYGRAGGGPG</sequence>
<evidence type="ECO:0000256" key="1">
    <source>
        <dbReference type="SAM" id="MobiDB-lite"/>
    </source>
</evidence>